<evidence type="ECO:0000256" key="12">
    <source>
        <dbReference type="ARBA" id="ARBA00023180"/>
    </source>
</evidence>
<dbReference type="EMBL" id="LR743592">
    <property type="protein sequence ID" value="CAA2619802.1"/>
    <property type="molecule type" value="Genomic_DNA"/>
</dbReference>
<gene>
    <name evidence="14" type="ORF">SI7747_05005971</name>
</gene>
<proteinExistence type="inferred from homology"/>
<feature type="domain" description="Protein kinase" evidence="13">
    <location>
        <begin position="188"/>
        <end position="462"/>
    </location>
</feature>
<sequence length="495" mass="56008">MPNGSLDRLLFSPPRTAAPPLVWPRRRRVLQDLAAALFYLHDQLDTQIIHRDVKSSNVLLDSASAPVSGTSASPGRCLAASDRRLPEGSFSPAEMERLIHLGLLCTLHDPTSRPTMKWVMEMLSGNYSGDLPVLPSFRAHPQYISLIRPLHQLQQRRRRRGQHQPASLTMDMPREIPFREIVEVTKNFSRAQVAAEMDFGKAYHGYLDHRFHVLVKRLSMKTCPVLRRRFSDELHNLGRLRHRHLVQLRGWCDEQGEMLVVYDYPSGGLLSRHLFLGGGTTTTLPWRRRCSILRSLASAVLYLHEEWEEQVIHRNITSSAVFLDPDKNPRLGCFSLAEFLTRDHHGGGATTATSSSARGIFGYMAPEYIDGGEVTPMADVYSFGVVIMEVATGRRAVDFSCPDVLLKKPLEQMVDRKLGEDYEPGQLWQLLQLGLACTHSDPQRRPTMRQVASILGGNDKLLRAVGWKKEGRELWWQRNAAALSLVRRLQALGIH</sequence>
<evidence type="ECO:0000256" key="1">
    <source>
        <dbReference type="ARBA" id="ARBA00004251"/>
    </source>
</evidence>
<protein>
    <recommendedName>
        <fullName evidence="13">Protein kinase domain-containing protein</fullName>
    </recommendedName>
</protein>
<dbReference type="InterPro" id="IPR050528">
    <property type="entry name" value="L-type_Lectin-RKs"/>
</dbReference>
<dbReference type="Pfam" id="PF07714">
    <property type="entry name" value="PK_Tyr_Ser-Thr"/>
    <property type="match status" value="1"/>
</dbReference>
<organism evidence="14">
    <name type="scientific">Spirodela intermedia</name>
    <name type="common">Intermediate duckweed</name>
    <dbReference type="NCBI Taxonomy" id="51605"/>
    <lineage>
        <taxon>Eukaryota</taxon>
        <taxon>Viridiplantae</taxon>
        <taxon>Streptophyta</taxon>
        <taxon>Embryophyta</taxon>
        <taxon>Tracheophyta</taxon>
        <taxon>Spermatophyta</taxon>
        <taxon>Magnoliopsida</taxon>
        <taxon>Liliopsida</taxon>
        <taxon>Araceae</taxon>
        <taxon>Lemnoideae</taxon>
        <taxon>Spirodela</taxon>
    </lineage>
</organism>
<dbReference type="InterPro" id="IPR000719">
    <property type="entry name" value="Prot_kinase_dom"/>
</dbReference>
<evidence type="ECO:0000256" key="3">
    <source>
        <dbReference type="ARBA" id="ARBA00010217"/>
    </source>
</evidence>
<accession>A0A7I8IP12</accession>
<dbReference type="Proteomes" id="UP001189122">
    <property type="component" value="Unassembled WGS sequence"/>
</dbReference>
<comment type="subcellular location">
    <subcellularLocation>
        <location evidence="1">Cell membrane</location>
        <topology evidence="1">Single-pass type I membrane protein</topology>
    </subcellularLocation>
</comment>
<keyword evidence="4" id="KW-1003">Cell membrane</keyword>
<dbReference type="Gene3D" id="1.10.510.10">
    <property type="entry name" value="Transferase(Phosphotransferase) domain 1"/>
    <property type="match status" value="3"/>
</dbReference>
<evidence type="ECO:0000256" key="7">
    <source>
        <dbReference type="ARBA" id="ARBA00022741"/>
    </source>
</evidence>
<feature type="domain" description="Protein kinase" evidence="13">
    <location>
        <begin position="1"/>
        <end position="207"/>
    </location>
</feature>
<evidence type="ECO:0000256" key="5">
    <source>
        <dbReference type="ARBA" id="ARBA00022692"/>
    </source>
</evidence>
<dbReference type="EMBL" id="CACRZD030000005">
    <property type="protein sequence ID" value="CAA6659549.1"/>
    <property type="molecule type" value="Genomic_DNA"/>
</dbReference>
<evidence type="ECO:0000256" key="11">
    <source>
        <dbReference type="ARBA" id="ARBA00023170"/>
    </source>
</evidence>
<keyword evidence="5" id="KW-0812">Transmembrane</keyword>
<evidence type="ECO:0000256" key="8">
    <source>
        <dbReference type="ARBA" id="ARBA00022840"/>
    </source>
</evidence>
<dbReference type="GO" id="GO:0005886">
    <property type="term" value="C:plasma membrane"/>
    <property type="evidence" value="ECO:0007669"/>
    <property type="project" value="UniProtKB-SubCell"/>
</dbReference>
<evidence type="ECO:0000256" key="9">
    <source>
        <dbReference type="ARBA" id="ARBA00022989"/>
    </source>
</evidence>
<dbReference type="SMART" id="SM00220">
    <property type="entry name" value="S_TKc"/>
    <property type="match status" value="1"/>
</dbReference>
<keyword evidence="7" id="KW-0547">Nucleotide-binding</keyword>
<evidence type="ECO:0000256" key="10">
    <source>
        <dbReference type="ARBA" id="ARBA00023136"/>
    </source>
</evidence>
<dbReference type="InterPro" id="IPR011009">
    <property type="entry name" value="Kinase-like_dom_sf"/>
</dbReference>
<keyword evidence="10" id="KW-0472">Membrane</keyword>
<keyword evidence="8" id="KW-0067">ATP-binding</keyword>
<keyword evidence="9" id="KW-1133">Transmembrane helix</keyword>
<dbReference type="PROSITE" id="PS50011">
    <property type="entry name" value="PROTEIN_KINASE_DOM"/>
    <property type="match status" value="2"/>
</dbReference>
<dbReference type="PANTHER" id="PTHR27007">
    <property type="match status" value="1"/>
</dbReference>
<evidence type="ECO:0000256" key="6">
    <source>
        <dbReference type="ARBA" id="ARBA00022729"/>
    </source>
</evidence>
<dbReference type="Gene3D" id="3.30.200.20">
    <property type="entry name" value="Phosphorylase Kinase, domain 1"/>
    <property type="match status" value="1"/>
</dbReference>
<dbReference type="GO" id="GO:0002229">
    <property type="term" value="P:defense response to oomycetes"/>
    <property type="evidence" value="ECO:0007669"/>
    <property type="project" value="UniProtKB-ARBA"/>
</dbReference>
<keyword evidence="15" id="KW-1185">Reference proteome</keyword>
<dbReference type="AlphaFoldDB" id="A0A7I8IP12"/>
<dbReference type="FunFam" id="1.10.510.10:FF:000240">
    <property type="entry name" value="Lectin-domain containing receptor kinase A4.3"/>
    <property type="match status" value="1"/>
</dbReference>
<name>A0A7I8IP12_SPIIN</name>
<evidence type="ECO:0000313" key="14">
    <source>
        <dbReference type="EMBL" id="CAA2619802.1"/>
    </source>
</evidence>
<dbReference type="GO" id="GO:0004672">
    <property type="term" value="F:protein kinase activity"/>
    <property type="evidence" value="ECO:0007669"/>
    <property type="project" value="InterPro"/>
</dbReference>
<dbReference type="GO" id="GO:0005524">
    <property type="term" value="F:ATP binding"/>
    <property type="evidence" value="ECO:0007669"/>
    <property type="project" value="UniProtKB-KW"/>
</dbReference>
<dbReference type="InterPro" id="IPR001245">
    <property type="entry name" value="Ser-Thr/Tyr_kinase_cat_dom"/>
</dbReference>
<keyword evidence="12" id="KW-0325">Glycoprotein</keyword>
<keyword evidence="11" id="KW-0675">Receptor</keyword>
<dbReference type="SUPFAM" id="SSF56112">
    <property type="entry name" value="Protein kinase-like (PK-like)"/>
    <property type="match status" value="2"/>
</dbReference>
<evidence type="ECO:0000259" key="13">
    <source>
        <dbReference type="PROSITE" id="PS50011"/>
    </source>
</evidence>
<keyword evidence="6" id="KW-0732">Signal</keyword>
<comment type="similarity">
    <text evidence="2">In the N-terminal section; belongs to the leguminous lectin family.</text>
</comment>
<reference evidence="14 15" key="1">
    <citation type="submission" date="2019-12" db="EMBL/GenBank/DDBJ databases">
        <authorList>
            <person name="Scholz U."/>
            <person name="Mascher M."/>
            <person name="Fiebig A."/>
        </authorList>
    </citation>
    <scope>NUCLEOTIDE SEQUENCE</scope>
</reference>
<evidence type="ECO:0000256" key="4">
    <source>
        <dbReference type="ARBA" id="ARBA00022475"/>
    </source>
</evidence>
<evidence type="ECO:0000256" key="2">
    <source>
        <dbReference type="ARBA" id="ARBA00008536"/>
    </source>
</evidence>
<comment type="similarity">
    <text evidence="3">In the C-terminal section; belongs to the protein kinase superfamily. Ser/Thr protein kinase family.</text>
</comment>
<evidence type="ECO:0000313" key="15">
    <source>
        <dbReference type="Proteomes" id="UP001189122"/>
    </source>
</evidence>